<dbReference type="Proteomes" id="UP000198902">
    <property type="component" value="Unassembled WGS sequence"/>
</dbReference>
<dbReference type="AlphaFoldDB" id="A0A0D6JQC4"/>
<dbReference type="Pfam" id="PF19102">
    <property type="entry name" value="DUF5789"/>
    <property type="match status" value="1"/>
</dbReference>
<keyword evidence="2" id="KW-1185">Reference proteome</keyword>
<protein>
    <recommendedName>
        <fullName evidence="3">DUF2795 domain-containing protein</fullName>
    </recommendedName>
</protein>
<evidence type="ECO:0000313" key="1">
    <source>
        <dbReference type="EMBL" id="CQR50117.1"/>
    </source>
</evidence>
<dbReference type="OrthoDB" id="227978at2157"/>
<organism evidence="1 2">
    <name type="scientific">Haloferax massiliensis</name>
    <dbReference type="NCBI Taxonomy" id="1476858"/>
    <lineage>
        <taxon>Archaea</taxon>
        <taxon>Methanobacteriati</taxon>
        <taxon>Methanobacteriota</taxon>
        <taxon>Stenosarchaea group</taxon>
        <taxon>Halobacteria</taxon>
        <taxon>Halobacteriales</taxon>
        <taxon>Haloferacaceae</taxon>
        <taxon>Haloferax</taxon>
    </lineage>
</organism>
<evidence type="ECO:0008006" key="3">
    <source>
        <dbReference type="Google" id="ProtNLM"/>
    </source>
</evidence>
<name>A0A0D6JQC4_9EURY</name>
<accession>A0A0D6JQC4</accession>
<dbReference type="RefSeq" id="WP_089778048.1">
    <property type="nucleotide sequence ID" value="NZ_CABLRR010000002.1"/>
</dbReference>
<gene>
    <name evidence="1" type="ORF">BN996_01594</name>
</gene>
<proteinExistence type="predicted"/>
<dbReference type="InterPro" id="IPR043899">
    <property type="entry name" value="DUF5789"/>
</dbReference>
<evidence type="ECO:0000313" key="2">
    <source>
        <dbReference type="Proteomes" id="UP000198902"/>
    </source>
</evidence>
<sequence>MQESITLGRVESRLEDLSYPVSRRDAAAALDGVTVLMADGNADLGELVGNCLTAEFADAKDLYYELNNAMPVEALGEPGQSDGDA</sequence>
<reference evidence="2" key="1">
    <citation type="submission" date="2015-03" db="EMBL/GenBank/DDBJ databases">
        <authorList>
            <person name="Urmite Genomes"/>
        </authorList>
    </citation>
    <scope>NUCLEOTIDE SEQUENCE [LARGE SCALE GENOMIC DNA]</scope>
    <source>
        <strain evidence="2">Arc-Hr</strain>
    </source>
</reference>
<dbReference type="EMBL" id="CSTE01000002">
    <property type="protein sequence ID" value="CQR50117.1"/>
    <property type="molecule type" value="Genomic_DNA"/>
</dbReference>